<dbReference type="KEGG" id="dfa:DFA_05840"/>
<gene>
    <name evidence="2" type="ORF">DFA_05840</name>
</gene>
<dbReference type="AlphaFoldDB" id="F4PMW2"/>
<dbReference type="OrthoDB" id="10613315at2759"/>
<dbReference type="OMA" id="ECHEINL"/>
<feature type="compositionally biased region" description="Acidic residues" evidence="1">
    <location>
        <begin position="84"/>
        <end position="114"/>
    </location>
</feature>
<organism evidence="2 3">
    <name type="scientific">Cavenderia fasciculata</name>
    <name type="common">Slime mold</name>
    <name type="synonym">Dictyostelium fasciculatum</name>
    <dbReference type="NCBI Taxonomy" id="261658"/>
    <lineage>
        <taxon>Eukaryota</taxon>
        <taxon>Amoebozoa</taxon>
        <taxon>Evosea</taxon>
        <taxon>Eumycetozoa</taxon>
        <taxon>Dictyostelia</taxon>
        <taxon>Acytosteliales</taxon>
        <taxon>Cavenderiaceae</taxon>
        <taxon>Cavenderia</taxon>
    </lineage>
</organism>
<dbReference type="EMBL" id="GL883008">
    <property type="protein sequence ID" value="EGG23706.1"/>
    <property type="molecule type" value="Genomic_DNA"/>
</dbReference>
<dbReference type="Proteomes" id="UP000007797">
    <property type="component" value="Unassembled WGS sequence"/>
</dbReference>
<feature type="region of interest" description="Disordered" evidence="1">
    <location>
        <begin position="70"/>
        <end position="115"/>
    </location>
</feature>
<evidence type="ECO:0000256" key="1">
    <source>
        <dbReference type="SAM" id="MobiDB-lite"/>
    </source>
</evidence>
<evidence type="ECO:0000313" key="3">
    <source>
        <dbReference type="Proteomes" id="UP000007797"/>
    </source>
</evidence>
<proteinExistence type="predicted"/>
<dbReference type="RefSeq" id="XP_004361557.1">
    <property type="nucleotide sequence ID" value="XM_004361500.1"/>
</dbReference>
<protein>
    <submittedName>
        <fullName evidence="2">Uncharacterized protein</fullName>
    </submittedName>
</protein>
<dbReference type="GeneID" id="14874885"/>
<accession>F4PMW2</accession>
<name>F4PMW2_CACFS</name>
<keyword evidence="3" id="KW-1185">Reference proteome</keyword>
<sequence length="335" mass="38854">MKRVITNTIFSSSSPSLVARRLRCTTSKQSTILPITTKCITTINNNNNNNNIYKYQQKHANLNYYSFYSTSSVNNNNNKKNEEEKEDKEEDKEEDKDKEEEEEKEEEKNEEEECHEINLVLRNVPREHRTTLDPNPNVYLVREAGSTPNVIRPFESIAKQFGFKDPFTFLQSTRSIPSFVFKVLPYIYTFSFPKWINQSDFLSNSVIGLLTSFEAAFENDFDRMKEMTTPAGLGQLCFVRDVFETWCWVDYQIDFKTADIVYYDCTVEAGLIIVNVTYRLNADFTAYGSEKDGSETSVSNNGYIVNASWVSELPKSENEEDLDWKLDIVISSFFR</sequence>
<evidence type="ECO:0000313" key="2">
    <source>
        <dbReference type="EMBL" id="EGG23706.1"/>
    </source>
</evidence>
<reference evidence="3" key="1">
    <citation type="journal article" date="2011" name="Genome Res.">
        <title>Phylogeny-wide analysis of social amoeba genomes highlights ancient origins for complex intercellular communication.</title>
        <authorList>
            <person name="Heidel A.J."/>
            <person name="Lawal H.M."/>
            <person name="Felder M."/>
            <person name="Schilde C."/>
            <person name="Helps N.R."/>
            <person name="Tunggal B."/>
            <person name="Rivero F."/>
            <person name="John U."/>
            <person name="Schleicher M."/>
            <person name="Eichinger L."/>
            <person name="Platzer M."/>
            <person name="Noegel A.A."/>
            <person name="Schaap P."/>
            <person name="Gloeckner G."/>
        </authorList>
    </citation>
    <scope>NUCLEOTIDE SEQUENCE [LARGE SCALE GENOMIC DNA]</scope>
    <source>
        <strain evidence="3">SH3</strain>
    </source>
</reference>